<evidence type="ECO:0000313" key="2">
    <source>
        <dbReference type="Proteomes" id="UP000013909"/>
    </source>
</evidence>
<proteinExistence type="predicted"/>
<gene>
    <name evidence="1" type="ORF">ADIS_3633</name>
</gene>
<dbReference type="Proteomes" id="UP000013909">
    <property type="component" value="Unassembled WGS sequence"/>
</dbReference>
<organism evidence="1 2">
    <name type="scientific">Lunatimonas lonarensis</name>
    <dbReference type="NCBI Taxonomy" id="1232681"/>
    <lineage>
        <taxon>Bacteria</taxon>
        <taxon>Pseudomonadati</taxon>
        <taxon>Bacteroidota</taxon>
        <taxon>Cytophagia</taxon>
        <taxon>Cytophagales</taxon>
        <taxon>Cyclobacteriaceae</taxon>
    </lineage>
</organism>
<name>R7ZP33_9BACT</name>
<sequence>MEFSLLLKGYMLRDIHFVICAFGDISGYDWEDRISPES</sequence>
<evidence type="ECO:0000313" key="1">
    <source>
        <dbReference type="EMBL" id="EON75876.1"/>
    </source>
</evidence>
<dbReference type="AlphaFoldDB" id="R7ZP33"/>
<keyword evidence="2" id="KW-1185">Reference proteome</keyword>
<accession>R7ZP33</accession>
<protein>
    <submittedName>
        <fullName evidence="1">Uncharacterized protein</fullName>
    </submittedName>
</protein>
<dbReference type="EMBL" id="AQHR01000094">
    <property type="protein sequence ID" value="EON75876.1"/>
    <property type="molecule type" value="Genomic_DNA"/>
</dbReference>
<comment type="caution">
    <text evidence="1">The sequence shown here is derived from an EMBL/GenBank/DDBJ whole genome shotgun (WGS) entry which is preliminary data.</text>
</comment>
<reference evidence="1 2" key="1">
    <citation type="submission" date="2013-02" db="EMBL/GenBank/DDBJ databases">
        <title>A novel strain isolated from Lonar lake, Maharashtra, India.</title>
        <authorList>
            <person name="Singh A."/>
        </authorList>
    </citation>
    <scope>NUCLEOTIDE SEQUENCE [LARGE SCALE GENOMIC DNA]</scope>
    <source>
        <strain evidence="1 2">AK24</strain>
    </source>
</reference>